<comment type="caution">
    <text evidence="5">The sequence shown here is derived from an EMBL/GenBank/DDBJ whole genome shotgun (WGS) entry which is preliminary data.</text>
</comment>
<gene>
    <name evidence="5" type="ORF">CRM22_010834</name>
</gene>
<reference evidence="5 6" key="1">
    <citation type="journal article" date="2019" name="BMC Genomics">
        <title>New insights from Opisthorchis felineus genome: update on genomics of the epidemiologically important liver flukes.</title>
        <authorList>
            <person name="Ershov N.I."/>
            <person name="Mordvinov V.A."/>
            <person name="Prokhortchouk E.B."/>
            <person name="Pakharukova M.Y."/>
            <person name="Gunbin K.V."/>
            <person name="Ustyantsev K."/>
            <person name="Genaev M.A."/>
            <person name="Blinov A.G."/>
            <person name="Mazur A."/>
            <person name="Boulygina E."/>
            <person name="Tsygankova S."/>
            <person name="Khrameeva E."/>
            <person name="Chekanov N."/>
            <person name="Fan G."/>
            <person name="Xiao A."/>
            <person name="Zhang H."/>
            <person name="Xu X."/>
            <person name="Yang H."/>
            <person name="Solovyev V."/>
            <person name="Lee S.M."/>
            <person name="Liu X."/>
            <person name="Afonnikov D.A."/>
            <person name="Skryabin K.G."/>
        </authorList>
    </citation>
    <scope>NUCLEOTIDE SEQUENCE [LARGE SCALE GENOMIC DNA]</scope>
    <source>
        <strain evidence="5">AK-0245</strain>
        <tissue evidence="5">Whole organism</tissue>
    </source>
</reference>
<keyword evidence="6" id="KW-1185">Reference proteome</keyword>
<evidence type="ECO:0000313" key="6">
    <source>
        <dbReference type="Proteomes" id="UP000308267"/>
    </source>
</evidence>
<evidence type="ECO:0000256" key="1">
    <source>
        <dbReference type="ARBA" id="ARBA00022884"/>
    </source>
</evidence>
<feature type="compositionally biased region" description="Polar residues" evidence="3">
    <location>
        <begin position="274"/>
        <end position="289"/>
    </location>
</feature>
<dbReference type="PROSITE" id="PS50102">
    <property type="entry name" value="RRM"/>
    <property type="match status" value="1"/>
</dbReference>
<dbReference type="Gene3D" id="3.30.70.330">
    <property type="match status" value="1"/>
</dbReference>
<dbReference type="CDD" id="cd12681">
    <property type="entry name" value="RRM_SKAR"/>
    <property type="match status" value="1"/>
</dbReference>
<accession>A0A4S2KLC0</accession>
<dbReference type="Proteomes" id="UP000308267">
    <property type="component" value="Unassembled WGS sequence"/>
</dbReference>
<dbReference type="GO" id="GO:0005634">
    <property type="term" value="C:nucleus"/>
    <property type="evidence" value="ECO:0007669"/>
    <property type="project" value="TreeGrafter"/>
</dbReference>
<evidence type="ECO:0000256" key="2">
    <source>
        <dbReference type="PROSITE-ProRule" id="PRU00176"/>
    </source>
</evidence>
<evidence type="ECO:0000259" key="4">
    <source>
        <dbReference type="PROSITE" id="PS50102"/>
    </source>
</evidence>
<dbReference type="InterPro" id="IPR051229">
    <property type="entry name" value="ALYREF_mRNA_export"/>
</dbReference>
<feature type="region of interest" description="Disordered" evidence="3">
    <location>
        <begin position="247"/>
        <end position="293"/>
    </location>
</feature>
<sequence>MNATFEKRLNTKPVKSRLGRNLPVRRVGQADLRQKLTTGSRSGDARSVLRKRVQTTARPKRIIRDARRLLQRRLRPIVRAPQRRLPLVIPTKTVRNELFSRRRASRIAGTGRRPLRRYAPSHIPDLLSLPTIAPASFLQTSAAAGRLFTTISNPMEALASIPVAGTKISPIQGFRVEIRNLQPSVTLDDVFELFSSIGTLRLCNLIRPGHAEVVFNEASDAREAVRRYNNRELDGRPMNVALITQVPDSPAGGSPSSRIASRLGPSHGGAGFNTRASGQWQQRNASGAQSGPRMEVDMDVVRKALFHVNAGASGPRGPVDFNVSLR</sequence>
<dbReference type="AlphaFoldDB" id="A0A4S2KLC0"/>
<dbReference type="Pfam" id="PF00076">
    <property type="entry name" value="RRM_1"/>
    <property type="match status" value="1"/>
</dbReference>
<dbReference type="InterPro" id="IPR012677">
    <property type="entry name" value="Nucleotide-bd_a/b_plait_sf"/>
</dbReference>
<dbReference type="PANTHER" id="PTHR19965:SF35">
    <property type="entry name" value="RNA ANNEALING PROTEIN YRA1"/>
    <property type="match status" value="1"/>
</dbReference>
<organism evidence="5 6">
    <name type="scientific">Opisthorchis felineus</name>
    <dbReference type="NCBI Taxonomy" id="147828"/>
    <lineage>
        <taxon>Eukaryota</taxon>
        <taxon>Metazoa</taxon>
        <taxon>Spiralia</taxon>
        <taxon>Lophotrochozoa</taxon>
        <taxon>Platyhelminthes</taxon>
        <taxon>Trematoda</taxon>
        <taxon>Digenea</taxon>
        <taxon>Opisthorchiida</taxon>
        <taxon>Opisthorchiata</taxon>
        <taxon>Opisthorchiidae</taxon>
        <taxon>Opisthorchis</taxon>
    </lineage>
</organism>
<dbReference type="SUPFAM" id="SSF54928">
    <property type="entry name" value="RNA-binding domain, RBD"/>
    <property type="match status" value="1"/>
</dbReference>
<dbReference type="InterPro" id="IPR035979">
    <property type="entry name" value="RBD_domain_sf"/>
</dbReference>
<dbReference type="InterPro" id="IPR034784">
    <property type="entry name" value="PDIP3_RRM"/>
</dbReference>
<proteinExistence type="predicted"/>
<dbReference type="OrthoDB" id="346839at2759"/>
<evidence type="ECO:0000313" key="5">
    <source>
        <dbReference type="EMBL" id="TGZ50442.1"/>
    </source>
</evidence>
<feature type="domain" description="RRM" evidence="4">
    <location>
        <begin position="174"/>
        <end position="245"/>
    </location>
</feature>
<dbReference type="EMBL" id="SJOL01010838">
    <property type="protein sequence ID" value="TGZ50442.1"/>
    <property type="molecule type" value="Genomic_DNA"/>
</dbReference>
<evidence type="ECO:0000256" key="3">
    <source>
        <dbReference type="SAM" id="MobiDB-lite"/>
    </source>
</evidence>
<protein>
    <recommendedName>
        <fullName evidence="4">RRM domain-containing protein</fullName>
    </recommendedName>
</protein>
<dbReference type="GO" id="GO:0006406">
    <property type="term" value="P:mRNA export from nucleus"/>
    <property type="evidence" value="ECO:0007669"/>
    <property type="project" value="TreeGrafter"/>
</dbReference>
<keyword evidence="1 2" id="KW-0694">RNA-binding</keyword>
<dbReference type="InterPro" id="IPR000504">
    <property type="entry name" value="RRM_dom"/>
</dbReference>
<dbReference type="PANTHER" id="PTHR19965">
    <property type="entry name" value="RNA AND EXPORT FACTOR BINDING PROTEIN"/>
    <property type="match status" value="1"/>
</dbReference>
<dbReference type="GO" id="GO:0003729">
    <property type="term" value="F:mRNA binding"/>
    <property type="evidence" value="ECO:0007669"/>
    <property type="project" value="TreeGrafter"/>
</dbReference>
<dbReference type="SMART" id="SM00360">
    <property type="entry name" value="RRM"/>
    <property type="match status" value="1"/>
</dbReference>
<name>A0A4S2KLC0_OPIFE</name>
<dbReference type="STRING" id="147828.A0A4S2KLC0"/>